<accession>G0PG00</accession>
<keyword evidence="3" id="KW-1185">Reference proteome</keyword>
<dbReference type="eggNOG" id="ENOG502SX7X">
    <property type="taxonomic scope" value="Eukaryota"/>
</dbReference>
<protein>
    <submittedName>
        <fullName evidence="2">Uncharacterized protein</fullName>
    </submittedName>
</protein>
<evidence type="ECO:0000313" key="3">
    <source>
        <dbReference type="Proteomes" id="UP000008068"/>
    </source>
</evidence>
<proteinExistence type="predicted"/>
<dbReference type="InParanoid" id="G0PG00"/>
<feature type="compositionally biased region" description="Basic and acidic residues" evidence="1">
    <location>
        <begin position="43"/>
        <end position="55"/>
    </location>
</feature>
<dbReference type="FunCoup" id="G0PG00">
    <property type="interactions" value="216"/>
</dbReference>
<dbReference type="EMBL" id="GL380391">
    <property type="protein sequence ID" value="EGT54662.1"/>
    <property type="molecule type" value="Genomic_DNA"/>
</dbReference>
<reference evidence="3" key="1">
    <citation type="submission" date="2011-07" db="EMBL/GenBank/DDBJ databases">
        <authorList>
            <consortium name="Caenorhabditis brenneri Sequencing and Analysis Consortium"/>
            <person name="Wilson R.K."/>
        </authorList>
    </citation>
    <scope>NUCLEOTIDE SEQUENCE [LARGE SCALE GENOMIC DNA]</scope>
    <source>
        <strain evidence="3">PB2801</strain>
    </source>
</reference>
<name>G0PG00_CAEBE</name>
<dbReference type="OrthoDB" id="5839305at2759"/>
<gene>
    <name evidence="2" type="ORF">CAEBREN_30226</name>
</gene>
<organism evidence="3">
    <name type="scientific">Caenorhabditis brenneri</name>
    <name type="common">Nematode worm</name>
    <dbReference type="NCBI Taxonomy" id="135651"/>
    <lineage>
        <taxon>Eukaryota</taxon>
        <taxon>Metazoa</taxon>
        <taxon>Ecdysozoa</taxon>
        <taxon>Nematoda</taxon>
        <taxon>Chromadorea</taxon>
        <taxon>Rhabditida</taxon>
        <taxon>Rhabditina</taxon>
        <taxon>Rhabditomorpha</taxon>
        <taxon>Rhabditoidea</taxon>
        <taxon>Rhabditidae</taxon>
        <taxon>Peloderinae</taxon>
        <taxon>Caenorhabditis</taxon>
    </lineage>
</organism>
<dbReference type="AlphaFoldDB" id="G0PG00"/>
<feature type="region of interest" description="Disordered" evidence="1">
    <location>
        <begin position="21"/>
        <end position="58"/>
    </location>
</feature>
<dbReference type="HOGENOM" id="CLU_1120955_0_0_1"/>
<sequence>MHHVDYLHQELQNIHDNVENGYHQELGYPTGPPPPPPQSGYQDHQHHDHHYHEEPSPSASSCLSRIRLAASFDPLISSKINRFIDSMRIDRLRAYVCERTAFFCDEHQQKEVGDLFHQYDRSIEIIDQVRHSLTSTEKDQLNMMENLNDTLAEQAFFVYKFSLLNPVDLAVLQSAKASLTTALSANAPDGALSKAMGSFSQQDLERLATLPVNHLPEEVRSHLARCQITAPEVVHDTVAFLLSLIGSKQNN</sequence>
<dbReference type="Proteomes" id="UP000008068">
    <property type="component" value="Unassembled WGS sequence"/>
</dbReference>
<evidence type="ECO:0000256" key="1">
    <source>
        <dbReference type="SAM" id="MobiDB-lite"/>
    </source>
</evidence>
<evidence type="ECO:0000313" key="2">
    <source>
        <dbReference type="EMBL" id="EGT54662.1"/>
    </source>
</evidence>